<protein>
    <recommendedName>
        <fullName evidence="3">Chaplin domain-containing protein</fullName>
    </recommendedName>
</protein>
<organism evidence="1 2">
    <name type="scientific">Streptomyces pseudovenezuelae</name>
    <dbReference type="NCBI Taxonomy" id="67350"/>
    <lineage>
        <taxon>Bacteria</taxon>
        <taxon>Bacillati</taxon>
        <taxon>Actinomycetota</taxon>
        <taxon>Actinomycetes</taxon>
        <taxon>Kitasatosporales</taxon>
        <taxon>Streptomycetaceae</taxon>
        <taxon>Streptomyces</taxon>
        <taxon>Streptomyces aurantiacus group</taxon>
    </lineage>
</organism>
<gene>
    <name evidence="1" type="ORF">M2283_005148</name>
</gene>
<dbReference type="RefSeq" id="WP_280878692.1">
    <property type="nucleotide sequence ID" value="NZ_JARXVH010000007.1"/>
</dbReference>
<proteinExistence type="predicted"/>
<reference evidence="1 2" key="1">
    <citation type="submission" date="2023-04" db="EMBL/GenBank/DDBJ databases">
        <title>Forest soil microbial communities from Buena Vista Peninsula, Colon Province, Panama.</title>
        <authorList>
            <person name="Bouskill N."/>
        </authorList>
    </citation>
    <scope>NUCLEOTIDE SEQUENCE [LARGE SCALE GENOMIC DNA]</scope>
    <source>
        <strain evidence="1 2">GGS1</strain>
    </source>
</reference>
<accession>A0ABT6LNE6</accession>
<name>A0ABT6LNE6_9ACTN</name>
<dbReference type="Proteomes" id="UP001160499">
    <property type="component" value="Unassembled WGS sequence"/>
</dbReference>
<keyword evidence="2" id="KW-1185">Reference proteome</keyword>
<sequence length="56" mass="5558">MRPERPSATTAGALAALLVAAVLTGIALTIPGSGLGVRTEGTGTAHVPCVRSTQCR</sequence>
<evidence type="ECO:0000313" key="1">
    <source>
        <dbReference type="EMBL" id="MDH6217820.1"/>
    </source>
</evidence>
<comment type="caution">
    <text evidence="1">The sequence shown here is derived from an EMBL/GenBank/DDBJ whole genome shotgun (WGS) entry which is preliminary data.</text>
</comment>
<dbReference type="EMBL" id="JARXVH010000007">
    <property type="protein sequence ID" value="MDH6217820.1"/>
    <property type="molecule type" value="Genomic_DNA"/>
</dbReference>
<evidence type="ECO:0000313" key="2">
    <source>
        <dbReference type="Proteomes" id="UP001160499"/>
    </source>
</evidence>
<evidence type="ECO:0008006" key="3">
    <source>
        <dbReference type="Google" id="ProtNLM"/>
    </source>
</evidence>